<feature type="compositionally biased region" description="Gly residues" evidence="1">
    <location>
        <begin position="155"/>
        <end position="164"/>
    </location>
</feature>
<dbReference type="RefSeq" id="WP_157396043.1">
    <property type="nucleotide sequence ID" value="NZ_WSEL01000002.1"/>
</dbReference>
<proteinExistence type="predicted"/>
<comment type="caution">
    <text evidence="2">The sequence shown here is derived from an EMBL/GenBank/DDBJ whole genome shotgun (WGS) entry which is preliminary data.</text>
</comment>
<sequence>MRMPHTTWHWFTVAAILVLALFTLSDAHGQSTGPNAAFEGRPAMAGPQSGLGPQAGPPQGGISPQSRDDPGGGVVLQKPSGLDGAAPVVPRDPGVGRPSNSDLARPGGSDVTPPRDRDNGIVKRERDSGGATEQGRSASKAKRAAKRTVERSRHGVGGFDSVGD</sequence>
<feature type="compositionally biased region" description="Low complexity" evidence="1">
    <location>
        <begin position="84"/>
        <end position="98"/>
    </location>
</feature>
<evidence type="ECO:0000313" key="3">
    <source>
        <dbReference type="Proteomes" id="UP000469385"/>
    </source>
</evidence>
<organism evidence="2 3">
    <name type="scientific">Ramlibacter pinisoli</name>
    <dbReference type="NCBI Taxonomy" id="2682844"/>
    <lineage>
        <taxon>Bacteria</taxon>
        <taxon>Pseudomonadati</taxon>
        <taxon>Pseudomonadota</taxon>
        <taxon>Betaproteobacteria</taxon>
        <taxon>Burkholderiales</taxon>
        <taxon>Comamonadaceae</taxon>
        <taxon>Ramlibacter</taxon>
    </lineage>
</organism>
<accession>A0A6N8IPZ4</accession>
<reference evidence="2 3" key="1">
    <citation type="submission" date="2019-12" db="EMBL/GenBank/DDBJ databases">
        <authorList>
            <person name="Huq M.A."/>
        </authorList>
    </citation>
    <scope>NUCLEOTIDE SEQUENCE [LARGE SCALE GENOMIC DNA]</scope>
    <source>
        <strain evidence="2 3">MAH-25</strain>
    </source>
</reference>
<evidence type="ECO:0000256" key="1">
    <source>
        <dbReference type="SAM" id="MobiDB-lite"/>
    </source>
</evidence>
<keyword evidence="3" id="KW-1185">Reference proteome</keyword>
<evidence type="ECO:0000313" key="2">
    <source>
        <dbReference type="EMBL" id="MVQ27903.1"/>
    </source>
</evidence>
<dbReference type="Proteomes" id="UP000469385">
    <property type="component" value="Unassembled WGS sequence"/>
</dbReference>
<gene>
    <name evidence="2" type="ORF">GON04_00470</name>
</gene>
<name>A0A6N8IPZ4_9BURK</name>
<feature type="compositionally biased region" description="Basic and acidic residues" evidence="1">
    <location>
        <begin position="113"/>
        <end position="128"/>
    </location>
</feature>
<dbReference type="AlphaFoldDB" id="A0A6N8IPZ4"/>
<dbReference type="EMBL" id="WSEL01000002">
    <property type="protein sequence ID" value="MVQ27903.1"/>
    <property type="molecule type" value="Genomic_DNA"/>
</dbReference>
<protein>
    <submittedName>
        <fullName evidence="2">Uncharacterized protein</fullName>
    </submittedName>
</protein>
<feature type="region of interest" description="Disordered" evidence="1">
    <location>
        <begin position="31"/>
        <end position="164"/>
    </location>
</feature>